<dbReference type="InterPro" id="IPR012674">
    <property type="entry name" value="Calycin"/>
</dbReference>
<dbReference type="SUPFAM" id="SSF50814">
    <property type="entry name" value="Lipocalins"/>
    <property type="match status" value="1"/>
</dbReference>
<dbReference type="InterPro" id="IPR015231">
    <property type="entry name" value="DUF1934"/>
</dbReference>
<gene>
    <name evidence="1" type="ORF">SAMN02745133_01555</name>
</gene>
<dbReference type="AlphaFoldDB" id="A0A1M4XWG5"/>
<proteinExistence type="predicted"/>
<dbReference type="Gene3D" id="2.40.128.20">
    <property type="match status" value="1"/>
</dbReference>
<organism evidence="1 2">
    <name type="scientific">Desulforamulus putei DSM 12395</name>
    <dbReference type="NCBI Taxonomy" id="1121429"/>
    <lineage>
        <taxon>Bacteria</taxon>
        <taxon>Bacillati</taxon>
        <taxon>Bacillota</taxon>
        <taxon>Clostridia</taxon>
        <taxon>Eubacteriales</taxon>
        <taxon>Peptococcaceae</taxon>
        <taxon>Desulforamulus</taxon>
    </lineage>
</organism>
<keyword evidence="2" id="KW-1185">Reference proteome</keyword>
<accession>A0A1M4XWG5</accession>
<sequence length="140" mass="15653">MGKDVLVTVKGARRDQDNETEVIELVSPGTYYFKNNTYYIIYKETALTGMENATTTIKAEGNSVTILRNGSVSMRQVFEKGKLHRSVYQTGFSSMEMVVKPWNIEVDLTELGGSIKLEYELELSGAPVGYNSLEIVVKEV</sequence>
<evidence type="ECO:0000313" key="2">
    <source>
        <dbReference type="Proteomes" id="UP000184148"/>
    </source>
</evidence>
<name>A0A1M4XWG5_9FIRM</name>
<dbReference type="Pfam" id="PF09148">
    <property type="entry name" value="DUF1934"/>
    <property type="match status" value="1"/>
</dbReference>
<dbReference type="STRING" id="1121429.SAMN02745133_01555"/>
<dbReference type="Proteomes" id="UP000184148">
    <property type="component" value="Unassembled WGS sequence"/>
</dbReference>
<protein>
    <submittedName>
        <fullName evidence="1">Uncharacterized beta-barrel protein YwiB, DUF1934 family</fullName>
    </submittedName>
</protein>
<dbReference type="OrthoDB" id="1680906at2"/>
<reference evidence="2" key="1">
    <citation type="submission" date="2016-11" db="EMBL/GenBank/DDBJ databases">
        <authorList>
            <person name="Varghese N."/>
            <person name="Submissions S."/>
        </authorList>
    </citation>
    <scope>NUCLEOTIDE SEQUENCE [LARGE SCALE GENOMIC DNA]</scope>
    <source>
        <strain evidence="2">DSM 12395</strain>
    </source>
</reference>
<dbReference type="RefSeq" id="WP_073238245.1">
    <property type="nucleotide sequence ID" value="NZ_FQUY01000009.1"/>
</dbReference>
<evidence type="ECO:0000313" key="1">
    <source>
        <dbReference type="EMBL" id="SHE97831.1"/>
    </source>
</evidence>
<dbReference type="EMBL" id="FQUY01000009">
    <property type="protein sequence ID" value="SHE97831.1"/>
    <property type="molecule type" value="Genomic_DNA"/>
</dbReference>